<sequence>MQVINNNLETLNLQTSSNSKHIHRNMPRGQVQHDVSKMNSANNKEQMHRNCNMKGMHGDTNASAVAKAELNNKVSDSNIGVNINTQA</sequence>
<dbReference type="EMBL" id="PVXN01000005">
    <property type="protein sequence ID" value="PRR76632.1"/>
    <property type="molecule type" value="Genomic_DNA"/>
</dbReference>
<reference evidence="1 2" key="1">
    <citation type="submission" date="2018-03" db="EMBL/GenBank/DDBJ databases">
        <title>Genome sequence of Clostridium thermopalmarium DSM 5974.</title>
        <authorList>
            <person name="Poehlein A."/>
            <person name="Daniel R."/>
        </authorList>
    </citation>
    <scope>NUCLEOTIDE SEQUENCE [LARGE SCALE GENOMIC DNA]</scope>
    <source>
        <strain evidence="1 2">DSM 5974</strain>
    </source>
</reference>
<name>A0A2T0AZI5_9CLOT</name>
<evidence type="ECO:0000313" key="1">
    <source>
        <dbReference type="EMBL" id="PRR76632.1"/>
    </source>
</evidence>
<organism evidence="1 2">
    <name type="scientific">Clostridium thermopalmarium DSM 5974</name>
    <dbReference type="NCBI Taxonomy" id="1121340"/>
    <lineage>
        <taxon>Bacteria</taxon>
        <taxon>Bacillati</taxon>
        <taxon>Bacillota</taxon>
        <taxon>Clostridia</taxon>
        <taxon>Eubacteriales</taxon>
        <taxon>Clostridiaceae</taxon>
        <taxon>Clostridium</taxon>
    </lineage>
</organism>
<protein>
    <submittedName>
        <fullName evidence="1">Uncharacterized protein</fullName>
    </submittedName>
</protein>
<comment type="caution">
    <text evidence="1">The sequence shown here is derived from an EMBL/GenBank/DDBJ whole genome shotgun (WGS) entry which is preliminary data.</text>
</comment>
<gene>
    <name evidence="1" type="ORF">CPAL_03030</name>
</gene>
<evidence type="ECO:0000313" key="2">
    <source>
        <dbReference type="Proteomes" id="UP000239614"/>
    </source>
</evidence>
<dbReference type="RefSeq" id="WP_106023965.1">
    <property type="nucleotide sequence ID" value="NZ_PVXN01000005.1"/>
</dbReference>
<dbReference type="Proteomes" id="UP000239614">
    <property type="component" value="Unassembled WGS sequence"/>
</dbReference>
<keyword evidence="2" id="KW-1185">Reference proteome</keyword>
<dbReference type="AlphaFoldDB" id="A0A2T0AZI5"/>
<proteinExistence type="predicted"/>
<accession>A0A2T0AZI5</accession>